<sequence length="84" mass="8916">MVRSLAKRVLERDLSIRAGAKVERANAVAQGGRGVAERADDSSSSAAQCTAACALHCIGHTADHGRVHSSMPVRERLYRTVESG</sequence>
<reference evidence="1" key="2">
    <citation type="submission" date="2022-06" db="UniProtKB">
        <authorList>
            <consortium name="EnsemblMetazoa"/>
        </authorList>
    </citation>
    <scope>IDENTIFICATION</scope>
    <source>
        <strain evidence="1">PS312</strain>
    </source>
</reference>
<dbReference type="AlphaFoldDB" id="A0A2A6CLG3"/>
<evidence type="ECO:0000313" key="2">
    <source>
        <dbReference type="Proteomes" id="UP000005239"/>
    </source>
</evidence>
<dbReference type="EnsemblMetazoa" id="PPA45666.1">
    <property type="protein sequence ID" value="PPA45666.1"/>
    <property type="gene ID" value="WBGene00284035"/>
</dbReference>
<keyword evidence="2" id="KW-1185">Reference proteome</keyword>
<accession>A0A2A6CLG3</accession>
<dbReference type="Proteomes" id="UP000005239">
    <property type="component" value="Unassembled WGS sequence"/>
</dbReference>
<evidence type="ECO:0000313" key="1">
    <source>
        <dbReference type="EnsemblMetazoa" id="PPA45666.1"/>
    </source>
</evidence>
<proteinExistence type="predicted"/>
<protein>
    <submittedName>
        <fullName evidence="1">Uncharacterized protein</fullName>
    </submittedName>
</protein>
<accession>A0A8R1V3I8</accession>
<gene>
    <name evidence="1" type="primary">WBGene00284035</name>
</gene>
<reference evidence="2" key="1">
    <citation type="journal article" date="2008" name="Nat. Genet.">
        <title>The Pristionchus pacificus genome provides a unique perspective on nematode lifestyle and parasitism.</title>
        <authorList>
            <person name="Dieterich C."/>
            <person name="Clifton S.W."/>
            <person name="Schuster L.N."/>
            <person name="Chinwalla A."/>
            <person name="Delehaunty K."/>
            <person name="Dinkelacker I."/>
            <person name="Fulton L."/>
            <person name="Fulton R."/>
            <person name="Godfrey J."/>
            <person name="Minx P."/>
            <person name="Mitreva M."/>
            <person name="Roeseler W."/>
            <person name="Tian H."/>
            <person name="Witte H."/>
            <person name="Yang S.P."/>
            <person name="Wilson R.K."/>
            <person name="Sommer R.J."/>
        </authorList>
    </citation>
    <scope>NUCLEOTIDE SEQUENCE [LARGE SCALE GENOMIC DNA]</scope>
    <source>
        <strain evidence="2">PS312</strain>
    </source>
</reference>
<organism evidence="1 2">
    <name type="scientific">Pristionchus pacificus</name>
    <name type="common">Parasitic nematode worm</name>
    <dbReference type="NCBI Taxonomy" id="54126"/>
    <lineage>
        <taxon>Eukaryota</taxon>
        <taxon>Metazoa</taxon>
        <taxon>Ecdysozoa</taxon>
        <taxon>Nematoda</taxon>
        <taxon>Chromadorea</taxon>
        <taxon>Rhabditida</taxon>
        <taxon>Rhabditina</taxon>
        <taxon>Diplogasteromorpha</taxon>
        <taxon>Diplogasteroidea</taxon>
        <taxon>Neodiplogasteridae</taxon>
        <taxon>Pristionchus</taxon>
    </lineage>
</organism>
<name>A0A2A6CLG3_PRIPA</name>